<dbReference type="SUPFAM" id="SSF54665">
    <property type="entry name" value="CO dehydrogenase molybdoprotein N-domain-like"/>
    <property type="match status" value="1"/>
</dbReference>
<organism evidence="3 4">
    <name type="scientific">Sphingomonas aracearum</name>
    <dbReference type="NCBI Taxonomy" id="2283317"/>
    <lineage>
        <taxon>Bacteria</taxon>
        <taxon>Pseudomonadati</taxon>
        <taxon>Pseudomonadota</taxon>
        <taxon>Alphaproteobacteria</taxon>
        <taxon>Sphingomonadales</taxon>
        <taxon>Sphingomonadaceae</taxon>
        <taxon>Sphingomonas</taxon>
    </lineage>
</organism>
<evidence type="ECO:0000313" key="3">
    <source>
        <dbReference type="EMBL" id="RDE05397.1"/>
    </source>
</evidence>
<dbReference type="PANTHER" id="PTHR11908:SF123">
    <property type="entry name" value="ALDEHYDE OXIDOREDUCTASE MOLYBDENUM-BINDING SUBUNIT PAOC"/>
    <property type="match status" value="1"/>
</dbReference>
<dbReference type="InterPro" id="IPR036856">
    <property type="entry name" value="Ald_Oxase/Xan_DH_a/b_sf"/>
</dbReference>
<comment type="caution">
    <text evidence="3">The sequence shown here is derived from an EMBL/GenBank/DDBJ whole genome shotgun (WGS) entry which is preliminary data.</text>
</comment>
<dbReference type="SUPFAM" id="SSF56003">
    <property type="entry name" value="Molybdenum cofactor-binding domain"/>
    <property type="match status" value="1"/>
</dbReference>
<dbReference type="GO" id="GO:0016491">
    <property type="term" value="F:oxidoreductase activity"/>
    <property type="evidence" value="ECO:0007669"/>
    <property type="project" value="InterPro"/>
</dbReference>
<name>A0A369VV05_9SPHN</name>
<feature type="compositionally biased region" description="Polar residues" evidence="1">
    <location>
        <begin position="10"/>
        <end position="23"/>
    </location>
</feature>
<dbReference type="OrthoDB" id="8428274at2"/>
<dbReference type="Pfam" id="PF20256">
    <property type="entry name" value="MoCoBD_2"/>
    <property type="match status" value="1"/>
</dbReference>
<dbReference type="InterPro" id="IPR037165">
    <property type="entry name" value="AldOxase/xan_DH_Mopterin-bd_sf"/>
</dbReference>
<dbReference type="GO" id="GO:0005506">
    <property type="term" value="F:iron ion binding"/>
    <property type="evidence" value="ECO:0007669"/>
    <property type="project" value="InterPro"/>
</dbReference>
<dbReference type="Pfam" id="PF02738">
    <property type="entry name" value="MoCoBD_1"/>
    <property type="match status" value="1"/>
</dbReference>
<dbReference type="Proteomes" id="UP000253918">
    <property type="component" value="Unassembled WGS sequence"/>
</dbReference>
<dbReference type="InterPro" id="IPR046867">
    <property type="entry name" value="AldOxase/xan_DH_MoCoBD2"/>
</dbReference>
<feature type="region of interest" description="Disordered" evidence="1">
    <location>
        <begin position="1"/>
        <end position="23"/>
    </location>
</feature>
<dbReference type="PANTHER" id="PTHR11908">
    <property type="entry name" value="XANTHINE DEHYDROGENASE"/>
    <property type="match status" value="1"/>
</dbReference>
<dbReference type="Pfam" id="PF01315">
    <property type="entry name" value="Ald_Xan_dh_C"/>
    <property type="match status" value="1"/>
</dbReference>
<dbReference type="EMBL" id="QQNB01000002">
    <property type="protein sequence ID" value="RDE05397.1"/>
    <property type="molecule type" value="Genomic_DNA"/>
</dbReference>
<dbReference type="InterPro" id="IPR000674">
    <property type="entry name" value="Ald_Oxase/Xan_DH_a/b"/>
</dbReference>
<evidence type="ECO:0000313" key="4">
    <source>
        <dbReference type="Proteomes" id="UP000253918"/>
    </source>
</evidence>
<feature type="domain" description="Aldehyde oxidase/xanthine dehydrogenase a/b hammerhead" evidence="2">
    <location>
        <begin position="45"/>
        <end position="151"/>
    </location>
</feature>
<protein>
    <submittedName>
        <fullName evidence="3">Xanthine dehydrogenase family protein molybdopterin-binding subunit</fullName>
    </submittedName>
</protein>
<evidence type="ECO:0000256" key="1">
    <source>
        <dbReference type="SAM" id="MobiDB-lite"/>
    </source>
</evidence>
<sequence length="748" mass="79260">MLGLGDKHTNSLTMDQPVPSSLLDTGAQNIISKPLPRYEGAKKVSGTARYSAEFTAENMAYGVLVGVGHGSGTVTGVDADAIRGLPGVIDVVTDFKSFLRNAGQGGETKAPTQGVEEVAYFGQFVAIVLGETYEAARGAALQLPLTVEPAEGRFDFDALKGETDTPPPNNIPAHYTQGDLDRAMAEAPLTFDATYTTPSQNSAAMEPHASLAYWDEGKLTIYGSYQIPTKDAIALAKALGVSQKNVRIVAEYVGGGFGSKLGISPESAAAAIASRQLGRPIKCVMLRQQVFDGTVRRSNTEQRVRLAAEADGTLVGIGHETLCANLPDEDFFEPAGIGTHSLYKGEHRVITHDLVRVNLTLSGSMRAPGEAVGMLAIESAMDEFAEQLGIDPIELRRRNDPDKDPEKGVPFSSRQLTRCLEVGAERFGWSKRQPKATRRDGEWWVGLGVAAATRNNLLEKNAAKARLNAAGHLFVETAMTDIGTGSYTVLAQIAGEVMGLPFERITVKLGDSESPESSGSGGSWGACGSGSAVYLACEEIRNQLAKKLGVDPDAMTLKDGMAIAENRSTPIGDLAGEGIEATGEINPGKQKDAVTQASYGAHFAEVAVNAVTGEVRVRRMLGVFAAGRILNRQTARSQCLGGLTFGIGAALTEELIHDVRNGKAVNHDLAEYHVPVNADVPQLEIEFLEERDVHSNPLHAKGIGELGISGAGAAIANAVYNACGVRVRDFPLTLDKILPHLPADLPSA</sequence>
<dbReference type="SMART" id="SM01008">
    <property type="entry name" value="Ald_Xan_dh_C"/>
    <property type="match status" value="1"/>
</dbReference>
<dbReference type="Gene3D" id="3.90.1170.50">
    <property type="entry name" value="Aldehyde oxidase/xanthine dehydrogenase, a/b hammerhead"/>
    <property type="match status" value="1"/>
</dbReference>
<dbReference type="InterPro" id="IPR016208">
    <property type="entry name" value="Ald_Oxase/xanthine_DH-like"/>
</dbReference>
<dbReference type="RefSeq" id="WP_114687468.1">
    <property type="nucleotide sequence ID" value="NZ_QQNB01000002.1"/>
</dbReference>
<accession>A0A369VV05</accession>
<proteinExistence type="predicted"/>
<dbReference type="Gene3D" id="3.30.365.10">
    <property type="entry name" value="Aldehyde oxidase/xanthine dehydrogenase, molybdopterin binding domain"/>
    <property type="match status" value="4"/>
</dbReference>
<gene>
    <name evidence="3" type="ORF">DVW87_09065</name>
</gene>
<dbReference type="InterPro" id="IPR008274">
    <property type="entry name" value="AldOxase/xan_DH_MoCoBD1"/>
</dbReference>
<keyword evidence="4" id="KW-1185">Reference proteome</keyword>
<reference evidence="3 4" key="1">
    <citation type="submission" date="2018-07" db="EMBL/GenBank/DDBJ databases">
        <title>a novel species of Sphingomonas isolated from the rhizosphere soil of Araceae plant.</title>
        <authorList>
            <person name="Zhiyong W."/>
            <person name="Qinglan Z."/>
            <person name="Zhiwei F."/>
            <person name="Ding X."/>
            <person name="Gejiao W."/>
            <person name="Shixue Z."/>
        </authorList>
    </citation>
    <scope>NUCLEOTIDE SEQUENCE [LARGE SCALE GENOMIC DNA]</scope>
    <source>
        <strain evidence="3 4">WZY 27</strain>
    </source>
</reference>
<evidence type="ECO:0000259" key="2">
    <source>
        <dbReference type="SMART" id="SM01008"/>
    </source>
</evidence>
<dbReference type="AlphaFoldDB" id="A0A369VV05"/>